<reference evidence="3 4" key="1">
    <citation type="submission" date="2021-09" db="EMBL/GenBank/DDBJ databases">
        <title>Genomic insights and catalytic innovation underlie evolution of tropane alkaloids biosynthesis.</title>
        <authorList>
            <person name="Wang Y.-J."/>
            <person name="Tian T."/>
            <person name="Huang J.-P."/>
            <person name="Huang S.-X."/>
        </authorList>
    </citation>
    <scope>NUCLEOTIDE SEQUENCE [LARGE SCALE GENOMIC DNA]</scope>
    <source>
        <strain evidence="3">KIB-2018</strain>
        <tissue evidence="3">Leaf</tissue>
    </source>
</reference>
<dbReference type="PANTHER" id="PTHR11439:SF498">
    <property type="entry name" value="DNAK FAMILY PROTEIN"/>
    <property type="match status" value="1"/>
</dbReference>
<protein>
    <recommendedName>
        <fullName evidence="2">Reverse transcriptase Ty1/copia-type domain-containing protein</fullName>
    </recommendedName>
</protein>
<dbReference type="CDD" id="cd09272">
    <property type="entry name" value="RNase_HI_RT_Ty1"/>
    <property type="match status" value="1"/>
</dbReference>
<keyword evidence="1" id="KW-0732">Signal</keyword>
<comment type="caution">
    <text evidence="3">The sequence shown here is derived from an EMBL/GenBank/DDBJ whole genome shotgun (WGS) entry which is preliminary data.</text>
</comment>
<sequence>MTTVRLLLALTAIRGWHLHQLDINNAFLHGDLNDEVYMQLPKVDDGMLNLSALLQYGFHQATSDHSLFLKSGNTGFMALLVYVDDVIIASDNLDAIQHIKQHLHDTFTIKDLRELKFFLGLEVGRSQHDINICQKKYTLDLLTDTQFLESKPVATPILPDTKLSKDAGDVLQDATHYRRLVGKLQYLTTTRRDISFVVQQLRLFFSSHSDTMLTVYSDSDWGTCQDTRKSITCYCVFLGSSLISWKTKKQTTVSRSSSEAEYRALATTTCEVQWLHYLLAELHLSPTIPTPLFCDNLSAIYLARNPYFI</sequence>
<feature type="signal peptide" evidence="1">
    <location>
        <begin position="1"/>
        <end position="18"/>
    </location>
</feature>
<dbReference type="Proteomes" id="UP001159364">
    <property type="component" value="Unassembled WGS sequence"/>
</dbReference>
<dbReference type="PANTHER" id="PTHR11439">
    <property type="entry name" value="GAG-POL-RELATED RETROTRANSPOSON"/>
    <property type="match status" value="1"/>
</dbReference>
<dbReference type="EMBL" id="JAIWQS010000043">
    <property type="protein sequence ID" value="KAJ8748001.1"/>
    <property type="molecule type" value="Genomic_DNA"/>
</dbReference>
<feature type="domain" description="Reverse transcriptase Ty1/copia-type" evidence="2">
    <location>
        <begin position="52"/>
        <end position="158"/>
    </location>
</feature>
<dbReference type="AlphaFoldDB" id="A0AAV8S728"/>
<dbReference type="Pfam" id="PF07727">
    <property type="entry name" value="RVT_2"/>
    <property type="match status" value="2"/>
</dbReference>
<name>A0AAV8S728_9ROSI</name>
<feature type="chain" id="PRO_5043417778" description="Reverse transcriptase Ty1/copia-type domain-containing protein" evidence="1">
    <location>
        <begin position="19"/>
        <end position="309"/>
    </location>
</feature>
<proteinExistence type="predicted"/>
<dbReference type="InterPro" id="IPR043502">
    <property type="entry name" value="DNA/RNA_pol_sf"/>
</dbReference>
<evidence type="ECO:0000259" key="2">
    <source>
        <dbReference type="Pfam" id="PF07727"/>
    </source>
</evidence>
<evidence type="ECO:0000256" key="1">
    <source>
        <dbReference type="SAM" id="SignalP"/>
    </source>
</evidence>
<dbReference type="InterPro" id="IPR013103">
    <property type="entry name" value="RVT_2"/>
</dbReference>
<evidence type="ECO:0000313" key="4">
    <source>
        <dbReference type="Proteomes" id="UP001159364"/>
    </source>
</evidence>
<accession>A0AAV8S728</accession>
<feature type="domain" description="Reverse transcriptase Ty1/copia-type" evidence="2">
    <location>
        <begin position="3"/>
        <end position="41"/>
    </location>
</feature>
<organism evidence="3 4">
    <name type="scientific">Erythroxylum novogranatense</name>
    <dbReference type="NCBI Taxonomy" id="1862640"/>
    <lineage>
        <taxon>Eukaryota</taxon>
        <taxon>Viridiplantae</taxon>
        <taxon>Streptophyta</taxon>
        <taxon>Embryophyta</taxon>
        <taxon>Tracheophyta</taxon>
        <taxon>Spermatophyta</taxon>
        <taxon>Magnoliopsida</taxon>
        <taxon>eudicotyledons</taxon>
        <taxon>Gunneridae</taxon>
        <taxon>Pentapetalae</taxon>
        <taxon>rosids</taxon>
        <taxon>fabids</taxon>
        <taxon>Malpighiales</taxon>
        <taxon>Erythroxylaceae</taxon>
        <taxon>Erythroxylum</taxon>
    </lineage>
</organism>
<keyword evidence="4" id="KW-1185">Reference proteome</keyword>
<gene>
    <name evidence="3" type="ORF">K2173_012612</name>
</gene>
<evidence type="ECO:0000313" key="3">
    <source>
        <dbReference type="EMBL" id="KAJ8748001.1"/>
    </source>
</evidence>
<dbReference type="SUPFAM" id="SSF56672">
    <property type="entry name" value="DNA/RNA polymerases"/>
    <property type="match status" value="1"/>
</dbReference>